<name>A0A919WAT9_9ACTN</name>
<comment type="caution">
    <text evidence="2">The sequence shown here is derived from an EMBL/GenBank/DDBJ whole genome shotgun (WGS) entry which is preliminary data.</text>
</comment>
<evidence type="ECO:0008006" key="4">
    <source>
        <dbReference type="Google" id="ProtNLM"/>
    </source>
</evidence>
<protein>
    <recommendedName>
        <fullName evidence="4">PH domain-containing protein</fullName>
    </recommendedName>
</protein>
<keyword evidence="1" id="KW-1133">Transmembrane helix</keyword>
<feature type="transmembrane region" description="Helical" evidence="1">
    <location>
        <begin position="59"/>
        <end position="77"/>
    </location>
</feature>
<sequence length="179" mass="19820">MDLPSLVLSATCDDDLVCAWRRPYRDAFRVYTGFIAVAGTVFALVVATMIATHWRSGRVLPVAGVGGFLGVWLTLAWRLHRTALLVGDAGVRVRWLLRTRTIPWSRVSRFRTAPDVLVRERLWIVLIDGRMVRTPVQRASGVFGSVLSDGGTWLRGSRYDTLLDALTGEMRSHGVTPGG</sequence>
<proteinExistence type="predicted"/>
<keyword evidence="1" id="KW-0472">Membrane</keyword>
<evidence type="ECO:0000313" key="3">
    <source>
        <dbReference type="Proteomes" id="UP000677082"/>
    </source>
</evidence>
<feature type="transmembrane region" description="Helical" evidence="1">
    <location>
        <begin position="30"/>
        <end position="53"/>
    </location>
</feature>
<dbReference type="AlphaFoldDB" id="A0A919WAT9"/>
<organism evidence="2 3">
    <name type="scientific">Paractinoplanes toevensis</name>
    <dbReference type="NCBI Taxonomy" id="571911"/>
    <lineage>
        <taxon>Bacteria</taxon>
        <taxon>Bacillati</taxon>
        <taxon>Actinomycetota</taxon>
        <taxon>Actinomycetes</taxon>
        <taxon>Micromonosporales</taxon>
        <taxon>Micromonosporaceae</taxon>
        <taxon>Paractinoplanes</taxon>
    </lineage>
</organism>
<dbReference type="Proteomes" id="UP000677082">
    <property type="component" value="Unassembled WGS sequence"/>
</dbReference>
<reference evidence="2 3" key="1">
    <citation type="submission" date="2021-03" db="EMBL/GenBank/DDBJ databases">
        <title>Whole genome shotgun sequence of Actinoplanes toevensis NBRC 105298.</title>
        <authorList>
            <person name="Komaki H."/>
            <person name="Tamura T."/>
        </authorList>
    </citation>
    <scope>NUCLEOTIDE SEQUENCE [LARGE SCALE GENOMIC DNA]</scope>
    <source>
        <strain evidence="2 3">NBRC 105298</strain>
    </source>
</reference>
<gene>
    <name evidence="2" type="ORF">Ato02nite_084760</name>
</gene>
<accession>A0A919WAT9</accession>
<keyword evidence="1" id="KW-0812">Transmembrane</keyword>
<keyword evidence="3" id="KW-1185">Reference proteome</keyword>
<evidence type="ECO:0000256" key="1">
    <source>
        <dbReference type="SAM" id="Phobius"/>
    </source>
</evidence>
<dbReference type="EMBL" id="BOQN01000124">
    <property type="protein sequence ID" value="GIM96683.1"/>
    <property type="molecule type" value="Genomic_DNA"/>
</dbReference>
<evidence type="ECO:0000313" key="2">
    <source>
        <dbReference type="EMBL" id="GIM96683.1"/>
    </source>
</evidence>